<feature type="binding site" evidence="9">
    <location>
        <position position="55"/>
    </location>
    <ligand>
        <name>ATP</name>
        <dbReference type="ChEBI" id="CHEBI:30616"/>
    </ligand>
</feature>
<keyword evidence="1 9" id="KW-0963">Cytoplasm</keyword>
<dbReference type="GO" id="GO:0005524">
    <property type="term" value="F:ATP binding"/>
    <property type="evidence" value="ECO:0007669"/>
    <property type="project" value="UniProtKB-UniRule"/>
</dbReference>
<comment type="caution">
    <text evidence="10">The sequence shown here is derived from an EMBL/GenBank/DDBJ whole genome shotgun (WGS) entry which is preliminary data.</text>
</comment>
<dbReference type="FunFam" id="3.40.50.300:FF:000292">
    <property type="entry name" value="ATP-dependent dethiobiotin synthetase BioD"/>
    <property type="match status" value="1"/>
</dbReference>
<evidence type="ECO:0000256" key="5">
    <source>
        <dbReference type="ARBA" id="ARBA00022756"/>
    </source>
</evidence>
<dbReference type="InterPro" id="IPR004472">
    <property type="entry name" value="DTB_synth_BioD"/>
</dbReference>
<evidence type="ECO:0000256" key="3">
    <source>
        <dbReference type="ARBA" id="ARBA00022723"/>
    </source>
</evidence>
<comment type="subunit">
    <text evidence="9">Homodimer.</text>
</comment>
<evidence type="ECO:0000256" key="6">
    <source>
        <dbReference type="ARBA" id="ARBA00022840"/>
    </source>
</evidence>
<dbReference type="GO" id="GO:0004141">
    <property type="term" value="F:dethiobiotin synthase activity"/>
    <property type="evidence" value="ECO:0007669"/>
    <property type="project" value="UniProtKB-UniRule"/>
</dbReference>
<dbReference type="RefSeq" id="WP_277443361.1">
    <property type="nucleotide sequence ID" value="NZ_JAKOAV010000009.1"/>
</dbReference>
<dbReference type="NCBIfam" id="TIGR00347">
    <property type="entry name" value="bioD"/>
    <property type="match status" value="1"/>
</dbReference>
<comment type="function">
    <text evidence="9">Catalyzes a mechanistically unusual reaction, the ATP-dependent insertion of CO2 between the N7 and N8 nitrogen atoms of 7,8-diaminopelargonic acid (DAPA, also called 7,8-diammoniononanoate) to form a ureido ring.</text>
</comment>
<comment type="subcellular location">
    <subcellularLocation>
        <location evidence="9">Cytoplasm</location>
    </subcellularLocation>
</comment>
<keyword evidence="4 9" id="KW-0547">Nucleotide-binding</keyword>
<evidence type="ECO:0000256" key="2">
    <source>
        <dbReference type="ARBA" id="ARBA00022598"/>
    </source>
</evidence>
<keyword evidence="3 9" id="KW-0479">Metal-binding</keyword>
<dbReference type="GO" id="GO:0000287">
    <property type="term" value="F:magnesium ion binding"/>
    <property type="evidence" value="ECO:0007669"/>
    <property type="project" value="UniProtKB-UniRule"/>
</dbReference>
<evidence type="ECO:0000256" key="8">
    <source>
        <dbReference type="ARBA" id="ARBA00047386"/>
    </source>
</evidence>
<evidence type="ECO:0000256" key="1">
    <source>
        <dbReference type="ARBA" id="ARBA00022490"/>
    </source>
</evidence>
<dbReference type="PIRSF" id="PIRSF006755">
    <property type="entry name" value="DTB_synth"/>
    <property type="match status" value="1"/>
</dbReference>
<feature type="active site" evidence="9">
    <location>
        <position position="38"/>
    </location>
</feature>
<feature type="binding site" evidence="9">
    <location>
        <begin position="115"/>
        <end position="118"/>
    </location>
    <ligand>
        <name>ATP</name>
        <dbReference type="ChEBI" id="CHEBI:30616"/>
    </ligand>
</feature>
<feature type="binding site" evidence="9">
    <location>
        <position position="115"/>
    </location>
    <ligand>
        <name>Mg(2+)</name>
        <dbReference type="ChEBI" id="CHEBI:18420"/>
    </ligand>
</feature>
<feature type="binding site" evidence="9">
    <location>
        <begin position="13"/>
        <end position="18"/>
    </location>
    <ligand>
        <name>ATP</name>
        <dbReference type="ChEBI" id="CHEBI:30616"/>
    </ligand>
</feature>
<comment type="cofactor">
    <cofactor evidence="9">
        <name>Mg(2+)</name>
        <dbReference type="ChEBI" id="CHEBI:18420"/>
    </cofactor>
</comment>
<proteinExistence type="inferred from homology"/>
<dbReference type="Pfam" id="PF13500">
    <property type="entry name" value="AAA_26"/>
    <property type="match status" value="1"/>
</dbReference>
<keyword evidence="5 9" id="KW-0093">Biotin biosynthesis</keyword>
<dbReference type="GO" id="GO:0042803">
    <property type="term" value="F:protein homodimerization activity"/>
    <property type="evidence" value="ECO:0007669"/>
    <property type="project" value="UniProtKB-ARBA"/>
</dbReference>
<dbReference type="SUPFAM" id="SSF52540">
    <property type="entry name" value="P-loop containing nucleoside triphosphate hydrolases"/>
    <property type="match status" value="1"/>
</dbReference>
<keyword evidence="11" id="KW-1185">Reference proteome</keyword>
<protein>
    <recommendedName>
        <fullName evidence="9">ATP-dependent dethiobiotin synthetase BioD</fullName>
        <ecNumber evidence="9">6.3.3.3</ecNumber>
    </recommendedName>
    <alternativeName>
        <fullName evidence="9">DTB synthetase</fullName>
        <shortName evidence="9">DTBS</shortName>
    </alternativeName>
    <alternativeName>
        <fullName evidence="9">Dethiobiotin synthase</fullName>
    </alternativeName>
</protein>
<keyword evidence="2 9" id="KW-0436">Ligase</keyword>
<dbReference type="EMBL" id="JAKOAV010000009">
    <property type="protein sequence ID" value="MDF9408079.1"/>
    <property type="molecule type" value="Genomic_DNA"/>
</dbReference>
<dbReference type="GO" id="GO:0005829">
    <property type="term" value="C:cytosol"/>
    <property type="evidence" value="ECO:0007669"/>
    <property type="project" value="TreeGrafter"/>
</dbReference>
<comment type="caution">
    <text evidence="9">Lacks conserved residue(s) required for the propagation of feature annotation.</text>
</comment>
<dbReference type="GO" id="GO:0009102">
    <property type="term" value="P:biotin biosynthetic process"/>
    <property type="evidence" value="ECO:0007669"/>
    <property type="project" value="UniProtKB-UniRule"/>
</dbReference>
<keyword evidence="7 9" id="KW-0460">Magnesium</keyword>
<dbReference type="EC" id="6.3.3.3" evidence="9"/>
<dbReference type="CDD" id="cd03109">
    <property type="entry name" value="DTBS"/>
    <property type="match status" value="1"/>
</dbReference>
<feature type="binding site" evidence="9">
    <location>
        <begin position="207"/>
        <end position="209"/>
    </location>
    <ligand>
        <name>ATP</name>
        <dbReference type="ChEBI" id="CHEBI:30616"/>
    </ligand>
</feature>
<reference evidence="10" key="1">
    <citation type="submission" date="2022-02" db="EMBL/GenBank/DDBJ databases">
        <authorList>
            <person name="Leng L."/>
        </authorList>
    </citation>
    <scope>NUCLEOTIDE SEQUENCE</scope>
    <source>
        <strain evidence="10">JI</strain>
    </source>
</reference>
<evidence type="ECO:0000313" key="10">
    <source>
        <dbReference type="EMBL" id="MDF9408079.1"/>
    </source>
</evidence>
<dbReference type="InterPro" id="IPR027417">
    <property type="entry name" value="P-loop_NTPase"/>
</dbReference>
<dbReference type="PANTHER" id="PTHR43210:SF2">
    <property type="entry name" value="ATP-DEPENDENT DETHIOBIOTIN SYNTHETASE BIOD 2"/>
    <property type="match status" value="1"/>
</dbReference>
<organism evidence="10 11">
    <name type="scientific">Pelotomaculum isophthalicicum JI</name>
    <dbReference type="NCBI Taxonomy" id="947010"/>
    <lineage>
        <taxon>Bacteria</taxon>
        <taxon>Bacillati</taxon>
        <taxon>Bacillota</taxon>
        <taxon>Clostridia</taxon>
        <taxon>Eubacteriales</taxon>
        <taxon>Desulfotomaculaceae</taxon>
        <taxon>Pelotomaculum</taxon>
    </lineage>
</organism>
<comment type="pathway">
    <text evidence="9">Cofactor biosynthesis; biotin biosynthesis; biotin from 7,8-diaminononanoate: step 1/2.</text>
</comment>
<evidence type="ECO:0000256" key="7">
    <source>
        <dbReference type="ARBA" id="ARBA00022842"/>
    </source>
</evidence>
<evidence type="ECO:0000313" key="11">
    <source>
        <dbReference type="Proteomes" id="UP001154312"/>
    </source>
</evidence>
<feature type="binding site" evidence="9">
    <location>
        <position position="17"/>
    </location>
    <ligand>
        <name>Mg(2+)</name>
        <dbReference type="ChEBI" id="CHEBI:18420"/>
    </ligand>
</feature>
<sequence>MAKGLFITGTDTGVGKTVITGGLAGVFRKNGVKAAAFKPVQTGGIESGEGLLSEDALFYQAAAGLPYSRDMNPYCFRMPLSPNIAARVSEQIIDPAYLVDKYHNLTCENDFVLVEGAGGLCVPLVDYGFTMADLAHLLGTPLLVVARPGLGTINHTVLTVRYALWSGLEVKGIIINGYREEQATLAERTNPEVIEGMTGVPILGIVPYLPEMSVESGCAGGLLETIEEKVDWRRLM</sequence>
<dbReference type="Gene3D" id="3.40.50.300">
    <property type="entry name" value="P-loop containing nucleotide triphosphate hydrolases"/>
    <property type="match status" value="1"/>
</dbReference>
<comment type="catalytic activity">
    <reaction evidence="9">
        <text>(7R,8S)-7,8-diammoniononanoate + CO2 + ATP = (4R,5S)-dethiobiotin + ADP + phosphate + 3 H(+)</text>
        <dbReference type="Rhea" id="RHEA:15805"/>
        <dbReference type="ChEBI" id="CHEBI:15378"/>
        <dbReference type="ChEBI" id="CHEBI:16526"/>
        <dbReference type="ChEBI" id="CHEBI:30616"/>
        <dbReference type="ChEBI" id="CHEBI:43474"/>
        <dbReference type="ChEBI" id="CHEBI:149469"/>
        <dbReference type="ChEBI" id="CHEBI:149473"/>
        <dbReference type="ChEBI" id="CHEBI:456216"/>
        <dbReference type="EC" id="6.3.3.3"/>
    </reaction>
</comment>
<dbReference type="PANTHER" id="PTHR43210">
    <property type="entry name" value="DETHIOBIOTIN SYNTHETASE"/>
    <property type="match status" value="1"/>
</dbReference>
<dbReference type="Proteomes" id="UP001154312">
    <property type="component" value="Unassembled WGS sequence"/>
</dbReference>
<feature type="binding site" evidence="9">
    <location>
        <position position="42"/>
    </location>
    <ligand>
        <name>substrate</name>
    </ligand>
</feature>
<evidence type="ECO:0000256" key="4">
    <source>
        <dbReference type="ARBA" id="ARBA00022741"/>
    </source>
</evidence>
<gene>
    <name evidence="9 10" type="primary">bioD</name>
    <name evidence="10" type="ORF">L7E55_06855</name>
</gene>
<comment type="catalytic activity">
    <reaction evidence="8">
        <text>(7R,8S)-8-amino-7-(carboxyamino)nonanoate + ATP = (4R,5S)-dethiobiotin + ADP + phosphate + H(+)</text>
        <dbReference type="Rhea" id="RHEA:63684"/>
        <dbReference type="ChEBI" id="CHEBI:15378"/>
        <dbReference type="ChEBI" id="CHEBI:30616"/>
        <dbReference type="ChEBI" id="CHEBI:43474"/>
        <dbReference type="ChEBI" id="CHEBI:149470"/>
        <dbReference type="ChEBI" id="CHEBI:149473"/>
        <dbReference type="ChEBI" id="CHEBI:456216"/>
    </reaction>
</comment>
<feature type="binding site" evidence="9">
    <location>
        <position position="55"/>
    </location>
    <ligand>
        <name>Mg(2+)</name>
        <dbReference type="ChEBI" id="CHEBI:18420"/>
    </ligand>
</feature>
<accession>A0A9X4JT38</accession>
<comment type="similarity">
    <text evidence="9">Belongs to the dethiobiotin synthetase family.</text>
</comment>
<name>A0A9X4JT38_9FIRM</name>
<dbReference type="HAMAP" id="MF_00336">
    <property type="entry name" value="BioD"/>
    <property type="match status" value="1"/>
</dbReference>
<dbReference type="AlphaFoldDB" id="A0A9X4JT38"/>
<evidence type="ECO:0000256" key="9">
    <source>
        <dbReference type="HAMAP-Rule" id="MF_00336"/>
    </source>
</evidence>
<keyword evidence="6 9" id="KW-0067">ATP-binding</keyword>